<comment type="caution">
    <text evidence="1">The sequence shown here is derived from an EMBL/GenBank/DDBJ whole genome shotgun (WGS) entry which is preliminary data.</text>
</comment>
<dbReference type="EMBL" id="JBHSLV010000019">
    <property type="protein sequence ID" value="MFC5393076.1"/>
    <property type="molecule type" value="Genomic_DNA"/>
</dbReference>
<accession>A0ABW0H975</accession>
<sequence>MAERHLLHIAGPMERWDHIAYRYYGNASAYGPIIAANRELFPATLAPVPQFVPEGAELKIPVIDTVPAPRPDQLPPWSR</sequence>
<keyword evidence="2" id="KW-1185">Reference proteome</keyword>
<name>A0ABW0H975_9HYPH</name>
<dbReference type="Pfam" id="PF05489">
    <property type="entry name" value="Phage_tail_X"/>
    <property type="match status" value="1"/>
</dbReference>
<dbReference type="InterPro" id="IPR008861">
    <property type="entry name" value="GpX-like"/>
</dbReference>
<organism evidence="1 2">
    <name type="scientific">Bosea vestrisii</name>
    <dbReference type="NCBI Taxonomy" id="151416"/>
    <lineage>
        <taxon>Bacteria</taxon>
        <taxon>Pseudomonadati</taxon>
        <taxon>Pseudomonadota</taxon>
        <taxon>Alphaproteobacteria</taxon>
        <taxon>Hyphomicrobiales</taxon>
        <taxon>Boseaceae</taxon>
        <taxon>Bosea</taxon>
    </lineage>
</organism>
<gene>
    <name evidence="1" type="ORF">ACFPPC_10575</name>
</gene>
<dbReference type="RefSeq" id="WP_377007998.1">
    <property type="nucleotide sequence ID" value="NZ_JBHSLV010000019.1"/>
</dbReference>
<evidence type="ECO:0000313" key="2">
    <source>
        <dbReference type="Proteomes" id="UP001596104"/>
    </source>
</evidence>
<reference evidence="2" key="1">
    <citation type="journal article" date="2019" name="Int. J. Syst. Evol. Microbiol.">
        <title>The Global Catalogue of Microorganisms (GCM) 10K type strain sequencing project: providing services to taxonomists for standard genome sequencing and annotation.</title>
        <authorList>
            <consortium name="The Broad Institute Genomics Platform"/>
            <consortium name="The Broad Institute Genome Sequencing Center for Infectious Disease"/>
            <person name="Wu L."/>
            <person name="Ma J."/>
        </authorList>
    </citation>
    <scope>NUCLEOTIDE SEQUENCE [LARGE SCALE GENOMIC DNA]</scope>
    <source>
        <strain evidence="2">CGMCC 1.16326</strain>
    </source>
</reference>
<protein>
    <submittedName>
        <fullName evidence="1">Tail protein X</fullName>
    </submittedName>
</protein>
<evidence type="ECO:0000313" key="1">
    <source>
        <dbReference type="EMBL" id="MFC5393076.1"/>
    </source>
</evidence>
<proteinExistence type="predicted"/>
<dbReference type="Proteomes" id="UP001596104">
    <property type="component" value="Unassembled WGS sequence"/>
</dbReference>